<accession>A0AA46NTS8</accession>
<feature type="region of interest" description="Disordered" evidence="1">
    <location>
        <begin position="260"/>
        <end position="282"/>
    </location>
</feature>
<dbReference type="InterPro" id="IPR029058">
    <property type="entry name" value="AB_hydrolase_fold"/>
</dbReference>
<protein>
    <submittedName>
        <fullName evidence="3">Alpha/beta hydrolase</fullName>
    </submittedName>
</protein>
<dbReference type="Gene3D" id="3.40.50.1820">
    <property type="entry name" value="alpha/beta hydrolase"/>
    <property type="match status" value="1"/>
</dbReference>
<dbReference type="Proteomes" id="UP001163947">
    <property type="component" value="Chromosome"/>
</dbReference>
<dbReference type="AlphaFoldDB" id="A0AA46NTS8"/>
<dbReference type="PANTHER" id="PTHR43433:SF1">
    <property type="entry name" value="BLL5160 PROTEIN"/>
    <property type="match status" value="1"/>
</dbReference>
<dbReference type="InterPro" id="IPR050471">
    <property type="entry name" value="AB_hydrolase"/>
</dbReference>
<keyword evidence="3" id="KW-0378">Hydrolase</keyword>
<dbReference type="RefSeq" id="WP_263507478.1">
    <property type="nucleotide sequence ID" value="NZ_CP106982.1"/>
</dbReference>
<sequence length="282" mass="30418">MIAAQEGTWNSGMPYLRAGTGPPLLFMPGLSNHHRPPRGFDRRTQLGQIAPWTTTRRVWWVNRRPGLQPGTTMADLARDYAEAMPDHFPGPVDVLGVSTGGSVALQLALDHPALVRRLVLVASAHRLGPGREVQRRAAAAVREGHPRRAMAELAATTGARWWSRRLLWTLGWLLEPSGARHGYDDFLAVAEAEDRFDVTARLPGVSCPVLVVGGDRDGFYGAALFREAAAAVPRGRALVHPGVGHLGVITGERSVRDASSFLDTPDAPDFPGNWRAPSGTAG</sequence>
<dbReference type="EMBL" id="CP106982">
    <property type="protein sequence ID" value="UYF92729.1"/>
    <property type="molecule type" value="Genomic_DNA"/>
</dbReference>
<reference evidence="3" key="1">
    <citation type="submission" date="2022-09" db="EMBL/GenBank/DDBJ databases">
        <title>The genome sequence of Rhodococcus aetherivorans N1.</title>
        <authorList>
            <person name="Jiang W."/>
        </authorList>
    </citation>
    <scope>NUCLEOTIDE SEQUENCE</scope>
    <source>
        <strain evidence="3">N1</strain>
    </source>
</reference>
<dbReference type="PRINTS" id="PR00111">
    <property type="entry name" value="ABHYDROLASE"/>
</dbReference>
<evidence type="ECO:0000313" key="3">
    <source>
        <dbReference type="EMBL" id="UYF92729.1"/>
    </source>
</evidence>
<name>A0AA46NTS8_9NOCA</name>
<evidence type="ECO:0000259" key="2">
    <source>
        <dbReference type="Pfam" id="PF00561"/>
    </source>
</evidence>
<gene>
    <name evidence="3" type="ORF">OCS65_19950</name>
</gene>
<dbReference type="SUPFAM" id="SSF53474">
    <property type="entry name" value="alpha/beta-Hydrolases"/>
    <property type="match status" value="1"/>
</dbReference>
<dbReference type="PANTHER" id="PTHR43433">
    <property type="entry name" value="HYDROLASE, ALPHA/BETA FOLD FAMILY PROTEIN"/>
    <property type="match status" value="1"/>
</dbReference>
<dbReference type="Pfam" id="PF00561">
    <property type="entry name" value="Abhydrolase_1"/>
    <property type="match status" value="1"/>
</dbReference>
<dbReference type="InterPro" id="IPR000073">
    <property type="entry name" value="AB_hydrolase_1"/>
</dbReference>
<dbReference type="GeneID" id="83622742"/>
<feature type="domain" description="AB hydrolase-1" evidence="2">
    <location>
        <begin position="70"/>
        <end position="250"/>
    </location>
</feature>
<proteinExistence type="predicted"/>
<evidence type="ECO:0000313" key="4">
    <source>
        <dbReference type="Proteomes" id="UP001163947"/>
    </source>
</evidence>
<evidence type="ECO:0000256" key="1">
    <source>
        <dbReference type="SAM" id="MobiDB-lite"/>
    </source>
</evidence>
<dbReference type="GO" id="GO:0016787">
    <property type="term" value="F:hydrolase activity"/>
    <property type="evidence" value="ECO:0007669"/>
    <property type="project" value="UniProtKB-KW"/>
</dbReference>
<organism evidence="3 4">
    <name type="scientific">Rhodococcus aetherivorans</name>
    <dbReference type="NCBI Taxonomy" id="191292"/>
    <lineage>
        <taxon>Bacteria</taxon>
        <taxon>Bacillati</taxon>
        <taxon>Actinomycetota</taxon>
        <taxon>Actinomycetes</taxon>
        <taxon>Mycobacteriales</taxon>
        <taxon>Nocardiaceae</taxon>
        <taxon>Rhodococcus</taxon>
    </lineage>
</organism>